<feature type="transmembrane region" description="Helical" evidence="1">
    <location>
        <begin position="44"/>
        <end position="67"/>
    </location>
</feature>
<reference evidence="2 3" key="1">
    <citation type="journal article" date="2019" name="Genome Biol. Evol.">
        <title>Day and night: Metabolic profiles and evolutionary relationships of six axenic non-marine cyanobacteria.</title>
        <authorList>
            <person name="Will S.E."/>
            <person name="Henke P."/>
            <person name="Boedeker C."/>
            <person name="Huang S."/>
            <person name="Brinkmann H."/>
            <person name="Rohde M."/>
            <person name="Jarek M."/>
            <person name="Friedl T."/>
            <person name="Seufert S."/>
            <person name="Schumacher M."/>
            <person name="Overmann J."/>
            <person name="Neumann-Schaal M."/>
            <person name="Petersen J."/>
        </authorList>
    </citation>
    <scope>NUCLEOTIDE SEQUENCE [LARGE SCALE GENOMIC DNA]</scope>
    <source>
        <strain evidence="2 3">SAG 1403-4b</strain>
    </source>
</reference>
<gene>
    <name evidence="2" type="ORF">DSM107003_36520</name>
</gene>
<keyword evidence="1" id="KW-0472">Membrane</keyword>
<keyword evidence="1" id="KW-0812">Transmembrane</keyword>
<evidence type="ECO:0000313" key="2">
    <source>
        <dbReference type="EMBL" id="RUS94523.1"/>
    </source>
</evidence>
<evidence type="ECO:0000256" key="1">
    <source>
        <dbReference type="SAM" id="Phobius"/>
    </source>
</evidence>
<protein>
    <submittedName>
        <fullName evidence="2">Uncharacterized protein</fullName>
    </submittedName>
</protein>
<sequence length="73" mass="8478">MKGYDYYDHQKLTTTTLSFKKLQTIPLSHTKIVKVENSSFPLDFSAMSALADFGHISLIWVSLYYILYKLNKL</sequence>
<comment type="caution">
    <text evidence="2">The sequence shown here is derived from an EMBL/GenBank/DDBJ whole genome shotgun (WGS) entry which is preliminary data.</text>
</comment>
<proteinExistence type="predicted"/>
<dbReference type="Proteomes" id="UP000276103">
    <property type="component" value="Unassembled WGS sequence"/>
</dbReference>
<name>A0A433UKY3_ANAVA</name>
<dbReference type="AlphaFoldDB" id="A0A433UKY3"/>
<organism evidence="2 3">
    <name type="scientific">Trichormus variabilis SAG 1403-4b</name>
    <dbReference type="NCBI Taxonomy" id="447716"/>
    <lineage>
        <taxon>Bacteria</taxon>
        <taxon>Bacillati</taxon>
        <taxon>Cyanobacteriota</taxon>
        <taxon>Cyanophyceae</taxon>
        <taxon>Nostocales</taxon>
        <taxon>Nostocaceae</taxon>
        <taxon>Trichormus</taxon>
    </lineage>
</organism>
<accession>A0A433UKY3</accession>
<dbReference type="EMBL" id="RSCM01000013">
    <property type="protein sequence ID" value="RUS94523.1"/>
    <property type="molecule type" value="Genomic_DNA"/>
</dbReference>
<keyword evidence="3" id="KW-1185">Reference proteome</keyword>
<keyword evidence="1" id="KW-1133">Transmembrane helix</keyword>
<evidence type="ECO:0000313" key="3">
    <source>
        <dbReference type="Proteomes" id="UP000276103"/>
    </source>
</evidence>